<evidence type="ECO:0000313" key="2">
    <source>
        <dbReference type="EMBL" id="JAD16670.1"/>
    </source>
</evidence>
<dbReference type="InterPro" id="IPR017451">
    <property type="entry name" value="F-box-assoc_interact_dom"/>
</dbReference>
<dbReference type="Pfam" id="PF08268">
    <property type="entry name" value="FBA_3"/>
    <property type="match status" value="1"/>
</dbReference>
<dbReference type="EMBL" id="GBRH01281225">
    <property type="protein sequence ID" value="JAD16670.1"/>
    <property type="molecule type" value="Transcribed_RNA"/>
</dbReference>
<dbReference type="InterPro" id="IPR013187">
    <property type="entry name" value="F-box-assoc_dom_typ3"/>
</dbReference>
<protein>
    <recommendedName>
        <fullName evidence="1">F-box domain-containing protein</fullName>
    </recommendedName>
</protein>
<dbReference type="Pfam" id="PF00646">
    <property type="entry name" value="F-box"/>
    <property type="match status" value="2"/>
</dbReference>
<dbReference type="PANTHER" id="PTHR31672:SF2">
    <property type="entry name" value="F-BOX DOMAIN-CONTAINING PROTEIN"/>
    <property type="match status" value="1"/>
</dbReference>
<sequence length="833" mass="92583">MPMKSNKRMKTDEPSMGPALPDEIVTEVLLWLPVKSLLRFRAVCRSWAATLSSDEFCALHMARFKDAHAASARPKLLLVAPTAAYDSTALYCSPSGSGPGANLLFTLDDVRGDFVDSIAAQCRGLTLLYDAVAPAYYVVNAATRAVTRLPPCQDVMYSSAGLGFDAHAKEYKVMRLFKKPNDPDVSCEVYTLGGIHGYHWRPAAGRVPSSLSAAAEFAILTAATNNLPPLVANGSLHWLIDHRLTSTDPAAVAIITFSIAEETFGWVLSPPFSTLGVHLVEIDCCLCAVRDLRHGSPDCSSSLEIWKLQDYTTGVWLLDTRIDLSQHTSINLLEPRVVRVLGAIGDGRSVWKIVMATSDHNVITYDVMSRTVETIISISDTGVSYRRERTAIRVCLFKESLAPVYKTHEEISFSSPLAKVIKEILLRLPARFIVQFKLVCNQWRGFIEDKSFTRSHFAHKSMEKKIRIMLVGKGTGRPHKGTRRSFFHFAPLEKWLSWAGNEDTWLDTKVVCSKPCHGLNLLSTPKMDYLYNPCTGYSKINSYPGSLACAPWETPSDVWRIADHAFAIGNKNVGLGFNPIKQEHVAVIILYQLKDFESRDYRLTCSVWHCRPGFFQEGFVPPLPVNEMPPAYVAGVLYWMSDPALGPSSEYAIVSFDIARDVFDVISCPAHIAKWSSQSARHLFVVELVEKLCVVVADLMANELVVWKLECGEWGRAYTVCLKASPDYSLVSNVVVPLAVDPKDGRILLSTGTKIGFYDPVNKTIEELYAADEILRTKIVTGDSSQGQSISRCARLDLKSLAPCKSSAMPLVPMLYEESLCSYPRVRQERFQR</sequence>
<dbReference type="InterPro" id="IPR050796">
    <property type="entry name" value="SCF_F-box_component"/>
</dbReference>
<dbReference type="SMART" id="SM00256">
    <property type="entry name" value="FBOX"/>
    <property type="match status" value="2"/>
</dbReference>
<proteinExistence type="predicted"/>
<accession>A0A0A8XVK1</accession>
<evidence type="ECO:0000259" key="1">
    <source>
        <dbReference type="PROSITE" id="PS50181"/>
    </source>
</evidence>
<dbReference type="AlphaFoldDB" id="A0A0A8XVK1"/>
<dbReference type="Gene3D" id="1.20.1280.50">
    <property type="match status" value="2"/>
</dbReference>
<feature type="domain" description="F-box" evidence="1">
    <location>
        <begin position="14"/>
        <end position="56"/>
    </location>
</feature>
<dbReference type="NCBIfam" id="TIGR01640">
    <property type="entry name" value="F_box_assoc_1"/>
    <property type="match status" value="1"/>
</dbReference>
<dbReference type="InterPro" id="IPR001810">
    <property type="entry name" value="F-box_dom"/>
</dbReference>
<name>A0A0A8XVK1_ARUDO</name>
<dbReference type="PROSITE" id="PS50181">
    <property type="entry name" value="FBOX"/>
    <property type="match status" value="1"/>
</dbReference>
<dbReference type="CDD" id="cd22157">
    <property type="entry name" value="F-box_AtFBW1-like"/>
    <property type="match status" value="1"/>
</dbReference>
<dbReference type="SUPFAM" id="SSF81383">
    <property type="entry name" value="F-box domain"/>
    <property type="match status" value="2"/>
</dbReference>
<reference evidence="2" key="2">
    <citation type="journal article" date="2015" name="Data Brief">
        <title>Shoot transcriptome of the giant reed, Arundo donax.</title>
        <authorList>
            <person name="Barrero R.A."/>
            <person name="Guerrero F.D."/>
            <person name="Moolhuijzen P."/>
            <person name="Goolsby J.A."/>
            <person name="Tidwell J."/>
            <person name="Bellgard S.E."/>
            <person name="Bellgard M.I."/>
        </authorList>
    </citation>
    <scope>NUCLEOTIDE SEQUENCE</scope>
    <source>
        <tissue evidence="2">Shoot tissue taken approximately 20 cm above the soil surface</tissue>
    </source>
</reference>
<reference evidence="2" key="1">
    <citation type="submission" date="2014-09" db="EMBL/GenBank/DDBJ databases">
        <authorList>
            <person name="Magalhaes I.L.F."/>
            <person name="Oliveira U."/>
            <person name="Santos F.R."/>
            <person name="Vidigal T.H.D.A."/>
            <person name="Brescovit A.D."/>
            <person name="Santos A.J."/>
        </authorList>
    </citation>
    <scope>NUCLEOTIDE SEQUENCE</scope>
    <source>
        <tissue evidence="2">Shoot tissue taken approximately 20 cm above the soil surface</tissue>
    </source>
</reference>
<organism evidence="2">
    <name type="scientific">Arundo donax</name>
    <name type="common">Giant reed</name>
    <name type="synonym">Donax arundinaceus</name>
    <dbReference type="NCBI Taxonomy" id="35708"/>
    <lineage>
        <taxon>Eukaryota</taxon>
        <taxon>Viridiplantae</taxon>
        <taxon>Streptophyta</taxon>
        <taxon>Embryophyta</taxon>
        <taxon>Tracheophyta</taxon>
        <taxon>Spermatophyta</taxon>
        <taxon>Magnoliopsida</taxon>
        <taxon>Liliopsida</taxon>
        <taxon>Poales</taxon>
        <taxon>Poaceae</taxon>
        <taxon>PACMAD clade</taxon>
        <taxon>Arundinoideae</taxon>
        <taxon>Arundineae</taxon>
        <taxon>Arundo</taxon>
    </lineage>
</organism>
<dbReference type="PANTHER" id="PTHR31672">
    <property type="entry name" value="BNACNNG10540D PROTEIN"/>
    <property type="match status" value="1"/>
</dbReference>
<dbReference type="InterPro" id="IPR036047">
    <property type="entry name" value="F-box-like_dom_sf"/>
</dbReference>